<feature type="region of interest" description="Disordered" evidence="1">
    <location>
        <begin position="207"/>
        <end position="255"/>
    </location>
</feature>
<feature type="region of interest" description="Disordered" evidence="1">
    <location>
        <begin position="476"/>
        <end position="496"/>
    </location>
</feature>
<dbReference type="SUPFAM" id="SSF52540">
    <property type="entry name" value="P-loop containing nucleoside triphosphate hydrolases"/>
    <property type="match status" value="1"/>
</dbReference>
<dbReference type="Gene3D" id="3.40.50.300">
    <property type="entry name" value="P-loop containing nucleotide triphosphate hydrolases"/>
    <property type="match status" value="1"/>
</dbReference>
<dbReference type="PROSITE" id="PS51194">
    <property type="entry name" value="HELICASE_CTER"/>
    <property type="match status" value="1"/>
</dbReference>
<accession>A0A4S4LUF0</accession>
<feature type="compositionally biased region" description="Polar residues" evidence="1">
    <location>
        <begin position="120"/>
        <end position="136"/>
    </location>
</feature>
<dbReference type="EMBL" id="SGPM01000777">
    <property type="protein sequence ID" value="THH15915.1"/>
    <property type="molecule type" value="Genomic_DNA"/>
</dbReference>
<feature type="compositionally biased region" description="Basic and acidic residues" evidence="1">
    <location>
        <begin position="224"/>
        <end position="239"/>
    </location>
</feature>
<name>A0A4S4LUF0_9APHY</name>
<feature type="region of interest" description="Disordered" evidence="1">
    <location>
        <begin position="152"/>
        <end position="171"/>
    </location>
</feature>
<dbReference type="Proteomes" id="UP000308730">
    <property type="component" value="Unassembled WGS sequence"/>
</dbReference>
<comment type="caution">
    <text evidence="3">The sequence shown here is derived from an EMBL/GenBank/DDBJ whole genome shotgun (WGS) entry which is preliminary data.</text>
</comment>
<gene>
    <name evidence="3" type="ORF">EUX98_g9385</name>
</gene>
<dbReference type="AlphaFoldDB" id="A0A4S4LUF0"/>
<dbReference type="InterPro" id="IPR027417">
    <property type="entry name" value="P-loop_NTPase"/>
</dbReference>
<evidence type="ECO:0000313" key="4">
    <source>
        <dbReference type="Proteomes" id="UP000308730"/>
    </source>
</evidence>
<feature type="compositionally biased region" description="Acidic residues" evidence="1">
    <location>
        <begin position="240"/>
        <end position="249"/>
    </location>
</feature>
<evidence type="ECO:0000256" key="1">
    <source>
        <dbReference type="SAM" id="MobiDB-lite"/>
    </source>
</evidence>
<evidence type="ECO:0000259" key="2">
    <source>
        <dbReference type="PROSITE" id="PS51194"/>
    </source>
</evidence>
<proteinExistence type="predicted"/>
<protein>
    <recommendedName>
        <fullName evidence="2">Helicase C-terminal domain-containing protein</fullName>
    </recommendedName>
</protein>
<evidence type="ECO:0000313" key="3">
    <source>
        <dbReference type="EMBL" id="THH15915.1"/>
    </source>
</evidence>
<dbReference type="SMART" id="SM00490">
    <property type="entry name" value="HELICc"/>
    <property type="match status" value="1"/>
</dbReference>
<feature type="region of interest" description="Disordered" evidence="1">
    <location>
        <begin position="94"/>
        <end position="145"/>
    </location>
</feature>
<dbReference type="OrthoDB" id="2757804at2759"/>
<sequence>MSKEFKEQQVEKLKKGELWGLCATDSFGMGVDLPDIILVIQWRLRCTLATLWQRLGRGARDRSLVAVAIIFVEGKFFDEERKRAKERLIANVAKRKRKKAEDEAGQKPAKKKRGDRNIPETRSLTTNATSVVQPTSAAPIEDAQVHIPTPLAETADRHVSQPSIEDPPDTDMAWMDEIDWENVDWMSINMDLVERYGQVVDERMEVEEGEEVNHVPMEGIEEPGEARPETLRGGEREGGDGDEENGDGDENSRDIEDARMLEERRAIYKEEPGQNGKGFVWMKKKPTDELEHALDDLVNAATRNFKCRRTPIKVFFNSDKAVSDHLECDPTRPTGCARCCVQSSPTCCDIHNPELATMYLSNVTNKTVTAKRSIIKKVFSKTDLDAELRSDLETWADKTVEVMYGPGALLDLGPGVILPEETLERIVDCSHFSKIHTVEDLKRETKWAGAEEFGAQILSLIEAIYPPAPPPVHEVPMDSATGVPPDAENTSSREHAKKSKQLTCKSCGEAGHTQRAKRCKNYHLRGNNPAPGSNPTYHYCAAHNAAPTPTFRYHHFGSCNSSVECGSLYHTCRPAGWSFKTATDARDNATRLQQLFRPILLVQTSGNSLPPALRRWFTCTSQGELGSHIIKLEDCFQFVRRAVLLRQRRPPTTHLVDPSPACLECSASSGAFGQSRFM</sequence>
<dbReference type="InterPro" id="IPR001650">
    <property type="entry name" value="Helicase_C-like"/>
</dbReference>
<organism evidence="3 4">
    <name type="scientific">Antrodiella citrinella</name>
    <dbReference type="NCBI Taxonomy" id="2447956"/>
    <lineage>
        <taxon>Eukaryota</taxon>
        <taxon>Fungi</taxon>
        <taxon>Dikarya</taxon>
        <taxon>Basidiomycota</taxon>
        <taxon>Agaricomycotina</taxon>
        <taxon>Agaricomycetes</taxon>
        <taxon>Polyporales</taxon>
        <taxon>Steccherinaceae</taxon>
        <taxon>Antrodiella</taxon>
    </lineage>
</organism>
<dbReference type="Pfam" id="PF00271">
    <property type="entry name" value="Helicase_C"/>
    <property type="match status" value="1"/>
</dbReference>
<keyword evidence="4" id="KW-1185">Reference proteome</keyword>
<feature type="domain" description="Helicase C-terminal" evidence="2">
    <location>
        <begin position="1"/>
        <end position="100"/>
    </location>
</feature>
<reference evidence="3 4" key="1">
    <citation type="submission" date="2019-02" db="EMBL/GenBank/DDBJ databases">
        <title>Genome sequencing of the rare red list fungi Antrodiella citrinella (Flaviporus citrinellus).</title>
        <authorList>
            <person name="Buettner E."/>
            <person name="Kellner H."/>
        </authorList>
    </citation>
    <scope>NUCLEOTIDE SEQUENCE [LARGE SCALE GENOMIC DNA]</scope>
    <source>
        <strain evidence="3 4">DSM 108506</strain>
    </source>
</reference>